<dbReference type="PANTHER" id="PTHR30349:SF64">
    <property type="entry name" value="PROPHAGE INTEGRASE INTD-RELATED"/>
    <property type="match status" value="1"/>
</dbReference>
<dbReference type="Pfam" id="PF13102">
    <property type="entry name" value="Phage_int_SAM_5"/>
    <property type="match status" value="1"/>
</dbReference>
<evidence type="ECO:0000313" key="5">
    <source>
        <dbReference type="EMBL" id="PXV68195.1"/>
    </source>
</evidence>
<dbReference type="InterPro" id="IPR025269">
    <property type="entry name" value="SAM-like_dom"/>
</dbReference>
<evidence type="ECO:0000256" key="2">
    <source>
        <dbReference type="ARBA" id="ARBA00023125"/>
    </source>
</evidence>
<dbReference type="SUPFAM" id="SSF56349">
    <property type="entry name" value="DNA breaking-rejoining enzymes"/>
    <property type="match status" value="1"/>
</dbReference>
<comment type="caution">
    <text evidence="5">The sequence shown here is derived from an EMBL/GenBank/DDBJ whole genome shotgun (WGS) entry which is preliminary data.</text>
</comment>
<keyword evidence="3" id="KW-0233">DNA recombination</keyword>
<dbReference type="CDD" id="cd01185">
    <property type="entry name" value="INTN1_C_like"/>
    <property type="match status" value="1"/>
</dbReference>
<reference evidence="5 6" key="1">
    <citation type="submission" date="2018-03" db="EMBL/GenBank/DDBJ databases">
        <title>Genomic Encyclopedia of Archaeal and Bacterial Type Strains, Phase II (KMG-II): from individual species to whole genera.</title>
        <authorList>
            <person name="Goeker M."/>
        </authorList>
    </citation>
    <scope>NUCLEOTIDE SEQUENCE [LARGE SCALE GENOMIC DNA]</scope>
    <source>
        <strain evidence="5 6">DSM 100214</strain>
    </source>
</reference>
<comment type="similarity">
    <text evidence="1">Belongs to the 'phage' integrase family.</text>
</comment>
<dbReference type="InterPro" id="IPR035386">
    <property type="entry name" value="Arm-DNA-bind_5"/>
</dbReference>
<dbReference type="Pfam" id="PF00589">
    <property type="entry name" value="Phage_integrase"/>
    <property type="match status" value="1"/>
</dbReference>
<keyword evidence="2" id="KW-0238">DNA-binding</keyword>
<evidence type="ECO:0000256" key="1">
    <source>
        <dbReference type="ARBA" id="ARBA00008857"/>
    </source>
</evidence>
<sequence>MKSELKVLFYLKKNETKKSGLSAVMGRIGVDRTMAQFSLKIDADAKLWDTKAGRMTGKSKQALAINREINRVNLIIHTRYKELKEIHLTVEAKDLKNASQGIACSQATVLDHFRTMNETICQRVGIDYSRAASEQYIHAYNALESFIHKKLKLSDIPFRALTCSHIEDYYQYLRVDKKFSIGTSGIYLIYFRKVVRNAVNQGIIYREPFSGFEPETMEIVHKSLTREELDKFISSEPRVTQQKLSKDLFIFAVFTGLSYIDMKNLTYDQIKTAEDGSQWIISKRQKTGVDYRVRLLDIPLAIIEKYRGESIDGKVLIIPNKMTVHSGLNAIAKRCGITKKISVHIARHTFASLITLSEGVPIETVSRMLGHKFIKTTQRYAELSLDKIAEDMIILSGRIAGKFTLTEL</sequence>
<feature type="domain" description="Tyr recombinase" evidence="4">
    <location>
        <begin position="219"/>
        <end position="393"/>
    </location>
</feature>
<name>A0A2V3Q092_9BACT</name>
<dbReference type="EMBL" id="QICL01000002">
    <property type="protein sequence ID" value="PXV68195.1"/>
    <property type="molecule type" value="Genomic_DNA"/>
</dbReference>
<organism evidence="5 6">
    <name type="scientific">Dysgonomonas alginatilytica</name>
    <dbReference type="NCBI Taxonomy" id="1605892"/>
    <lineage>
        <taxon>Bacteria</taxon>
        <taxon>Pseudomonadati</taxon>
        <taxon>Bacteroidota</taxon>
        <taxon>Bacteroidia</taxon>
        <taxon>Bacteroidales</taxon>
        <taxon>Dysgonomonadaceae</taxon>
        <taxon>Dysgonomonas</taxon>
    </lineage>
</organism>
<gene>
    <name evidence="5" type="ORF">CLV62_102227</name>
</gene>
<evidence type="ECO:0000256" key="3">
    <source>
        <dbReference type="ARBA" id="ARBA00023172"/>
    </source>
</evidence>
<accession>A0A2V3Q092</accession>
<dbReference type="InterPro" id="IPR011010">
    <property type="entry name" value="DNA_brk_join_enz"/>
</dbReference>
<dbReference type="Proteomes" id="UP000247973">
    <property type="component" value="Unassembled WGS sequence"/>
</dbReference>
<dbReference type="PROSITE" id="PS51898">
    <property type="entry name" value="TYR_RECOMBINASE"/>
    <property type="match status" value="1"/>
</dbReference>
<keyword evidence="6" id="KW-1185">Reference proteome</keyword>
<dbReference type="Gene3D" id="1.10.443.10">
    <property type="entry name" value="Intergrase catalytic core"/>
    <property type="match status" value="1"/>
</dbReference>
<evidence type="ECO:0000259" key="4">
    <source>
        <dbReference type="PROSITE" id="PS51898"/>
    </source>
</evidence>
<evidence type="ECO:0000313" key="6">
    <source>
        <dbReference type="Proteomes" id="UP000247973"/>
    </source>
</evidence>
<dbReference type="Pfam" id="PF17293">
    <property type="entry name" value="Arm-DNA-bind_5"/>
    <property type="match status" value="1"/>
</dbReference>
<dbReference type="Gene3D" id="1.10.150.130">
    <property type="match status" value="1"/>
</dbReference>
<dbReference type="InterPro" id="IPR013762">
    <property type="entry name" value="Integrase-like_cat_sf"/>
</dbReference>
<dbReference type="InterPro" id="IPR050090">
    <property type="entry name" value="Tyrosine_recombinase_XerCD"/>
</dbReference>
<dbReference type="GO" id="GO:0006310">
    <property type="term" value="P:DNA recombination"/>
    <property type="evidence" value="ECO:0007669"/>
    <property type="project" value="UniProtKB-KW"/>
</dbReference>
<dbReference type="AlphaFoldDB" id="A0A2V3Q092"/>
<dbReference type="InterPro" id="IPR010998">
    <property type="entry name" value="Integrase_recombinase_N"/>
</dbReference>
<proteinExistence type="inferred from homology"/>
<dbReference type="GO" id="GO:0003677">
    <property type="term" value="F:DNA binding"/>
    <property type="evidence" value="ECO:0007669"/>
    <property type="project" value="UniProtKB-KW"/>
</dbReference>
<dbReference type="GO" id="GO:0015074">
    <property type="term" value="P:DNA integration"/>
    <property type="evidence" value="ECO:0007669"/>
    <property type="project" value="InterPro"/>
</dbReference>
<dbReference type="PANTHER" id="PTHR30349">
    <property type="entry name" value="PHAGE INTEGRASE-RELATED"/>
    <property type="match status" value="1"/>
</dbReference>
<protein>
    <submittedName>
        <fullName evidence="5">Site-specific recombinase XerD</fullName>
    </submittedName>
</protein>
<dbReference type="InterPro" id="IPR002104">
    <property type="entry name" value="Integrase_catalytic"/>
</dbReference>